<evidence type="ECO:0000256" key="6">
    <source>
        <dbReference type="SAM" id="Coils"/>
    </source>
</evidence>
<evidence type="ECO:0000256" key="7">
    <source>
        <dbReference type="SAM" id="MobiDB-lite"/>
    </source>
</evidence>
<feature type="compositionally biased region" description="Pro residues" evidence="7">
    <location>
        <begin position="391"/>
        <end position="401"/>
    </location>
</feature>
<protein>
    <submittedName>
        <fullName evidence="9">Uncharacterized protein</fullName>
    </submittedName>
</protein>
<keyword evidence="3" id="KW-0805">Transcription regulation</keyword>
<evidence type="ECO:0000256" key="3">
    <source>
        <dbReference type="ARBA" id="ARBA00023015"/>
    </source>
</evidence>
<dbReference type="InParanoid" id="I1BWM8"/>
<keyword evidence="10" id="KW-1185">Reference proteome</keyword>
<dbReference type="GO" id="GO:0010468">
    <property type="term" value="P:regulation of gene expression"/>
    <property type="evidence" value="ECO:0007669"/>
    <property type="project" value="UniProtKB-ARBA"/>
</dbReference>
<dbReference type="GeneID" id="93612284"/>
<gene>
    <name evidence="9" type="ORF">RO3G_05313</name>
</gene>
<feature type="region of interest" description="Disordered" evidence="7">
    <location>
        <begin position="283"/>
        <end position="308"/>
    </location>
</feature>
<feature type="compositionally biased region" description="Acidic residues" evidence="7">
    <location>
        <begin position="408"/>
        <end position="420"/>
    </location>
</feature>
<keyword evidence="6" id="KW-0175">Coiled coil</keyword>
<dbReference type="GO" id="GO:0005654">
    <property type="term" value="C:nucleoplasm"/>
    <property type="evidence" value="ECO:0007669"/>
    <property type="project" value="UniProtKB-ARBA"/>
</dbReference>
<keyword evidence="8" id="KW-0472">Membrane</keyword>
<sequence length="546" mass="62000">MVTCVTLAQFTRNSKKMTTWKYDDSCSNVYLFCDSSRNNTCNYITCSNTDYIQGWDELKHPFPSRCNNQDYCPDNGSRCTPLVSVGGACEPQRDDECAGKDVICLNSTCFIKAAPLGGNCGSDRTDYVSYDASGLAIRQTIVRDNCTEGTYCSDQSHKCIQSKPLGDDCWQDGECLSGTCSDEGACTNGPDVFHSISNWLWAVLSCSVLVFVLIILGVLWLLHRYQSRMEHKKFAKFFGDNDEFSKKYKANLYSQPLDTSVVYLTTPDYKESAALTQAGADSHTLLSNPTTTTTPNTNPTTITTNNHSHSLAPLLTSAHKPSSLPFVLPQAPFYSRQSSPLPPNNNTAALLPPLLPPPVPFNNKLDHAWYSSQQPPSSTTNHPLSRYVQPQPLPPPPPPSSISPQQPTEEEEEEEEEEDLLDRWQGQYNDLMSWMDNEFWEQADEIYQEKITNLQQELKNLQKEIIADIELEREKTIMNAEYFMNYQLSFIEKYFDKDIMNLEKEYESEKRQIQESLITSLEDRRKQLKEDQEQGDHHHHKMLSSD</sequence>
<feature type="region of interest" description="Disordered" evidence="7">
    <location>
        <begin position="365"/>
        <end position="421"/>
    </location>
</feature>
<dbReference type="STRING" id="246409.I1BWM8"/>
<feature type="compositionally biased region" description="Basic residues" evidence="7">
    <location>
        <begin position="537"/>
        <end position="546"/>
    </location>
</feature>
<evidence type="ECO:0000256" key="4">
    <source>
        <dbReference type="ARBA" id="ARBA00023163"/>
    </source>
</evidence>
<feature type="region of interest" description="Disordered" evidence="7">
    <location>
        <begin position="522"/>
        <end position="546"/>
    </location>
</feature>
<keyword evidence="8" id="KW-1133">Transmembrane helix</keyword>
<dbReference type="OMA" id="TIANWLW"/>
<dbReference type="OrthoDB" id="195231at2759"/>
<feature type="compositionally biased region" description="Polar residues" evidence="7">
    <location>
        <begin position="370"/>
        <end position="383"/>
    </location>
</feature>
<dbReference type="Proteomes" id="UP000009138">
    <property type="component" value="Unassembled WGS sequence"/>
</dbReference>
<organism evidence="9 10">
    <name type="scientific">Rhizopus delemar (strain RA 99-880 / ATCC MYA-4621 / FGSC 9543 / NRRL 43880)</name>
    <name type="common">Mucormycosis agent</name>
    <name type="synonym">Rhizopus arrhizus var. delemar</name>
    <dbReference type="NCBI Taxonomy" id="246409"/>
    <lineage>
        <taxon>Eukaryota</taxon>
        <taxon>Fungi</taxon>
        <taxon>Fungi incertae sedis</taxon>
        <taxon>Mucoromycota</taxon>
        <taxon>Mucoromycotina</taxon>
        <taxon>Mucoromycetes</taxon>
        <taxon>Mucorales</taxon>
        <taxon>Mucorineae</taxon>
        <taxon>Rhizopodaceae</taxon>
        <taxon>Rhizopus</taxon>
    </lineage>
</organism>
<reference evidence="9 10" key="1">
    <citation type="journal article" date="2009" name="PLoS Genet.">
        <title>Genomic analysis of the basal lineage fungus Rhizopus oryzae reveals a whole-genome duplication.</title>
        <authorList>
            <person name="Ma L.-J."/>
            <person name="Ibrahim A.S."/>
            <person name="Skory C."/>
            <person name="Grabherr M.G."/>
            <person name="Burger G."/>
            <person name="Butler M."/>
            <person name="Elias M."/>
            <person name="Idnurm A."/>
            <person name="Lang B.F."/>
            <person name="Sone T."/>
            <person name="Abe A."/>
            <person name="Calvo S.E."/>
            <person name="Corrochano L.M."/>
            <person name="Engels R."/>
            <person name="Fu J."/>
            <person name="Hansberg W."/>
            <person name="Kim J.-M."/>
            <person name="Kodira C.D."/>
            <person name="Koehrsen M.J."/>
            <person name="Liu B."/>
            <person name="Miranda-Saavedra D."/>
            <person name="O'Leary S."/>
            <person name="Ortiz-Castellanos L."/>
            <person name="Poulter R."/>
            <person name="Rodriguez-Romero J."/>
            <person name="Ruiz-Herrera J."/>
            <person name="Shen Y.-Q."/>
            <person name="Zeng Q."/>
            <person name="Galagan J."/>
            <person name="Birren B.W."/>
            <person name="Cuomo C.A."/>
            <person name="Wickes B.L."/>
        </authorList>
    </citation>
    <scope>NUCLEOTIDE SEQUENCE [LARGE SCALE GENOMIC DNA]</scope>
    <source>
        <strain evidence="10">RA 99-880 / ATCC MYA-4621 / FGSC 9543 / NRRL 43880</strain>
    </source>
</reference>
<dbReference type="EMBL" id="CH476734">
    <property type="protein sequence ID" value="EIE80608.1"/>
    <property type="molecule type" value="Genomic_DNA"/>
</dbReference>
<keyword evidence="2" id="KW-0678">Repressor</keyword>
<keyword evidence="4" id="KW-0804">Transcription</keyword>
<dbReference type="Pfam" id="PF08598">
    <property type="entry name" value="Sds3"/>
    <property type="match status" value="1"/>
</dbReference>
<evidence type="ECO:0000313" key="10">
    <source>
        <dbReference type="Proteomes" id="UP000009138"/>
    </source>
</evidence>
<name>I1BWM8_RHIO9</name>
<feature type="compositionally biased region" description="Basic and acidic residues" evidence="7">
    <location>
        <begin position="522"/>
        <end position="536"/>
    </location>
</feature>
<evidence type="ECO:0000256" key="8">
    <source>
        <dbReference type="SAM" id="Phobius"/>
    </source>
</evidence>
<dbReference type="RefSeq" id="XP_067516004.1">
    <property type="nucleotide sequence ID" value="XM_067659903.1"/>
</dbReference>
<dbReference type="VEuPathDB" id="FungiDB:RO3G_05313"/>
<evidence type="ECO:0000256" key="1">
    <source>
        <dbReference type="ARBA" id="ARBA00004123"/>
    </source>
</evidence>
<accession>I1BWM8</accession>
<evidence type="ECO:0000256" key="2">
    <source>
        <dbReference type="ARBA" id="ARBA00022491"/>
    </source>
</evidence>
<evidence type="ECO:0000313" key="9">
    <source>
        <dbReference type="EMBL" id="EIE80608.1"/>
    </source>
</evidence>
<keyword evidence="8" id="KW-0812">Transmembrane</keyword>
<dbReference type="InterPro" id="IPR013907">
    <property type="entry name" value="Sds3"/>
</dbReference>
<dbReference type="AlphaFoldDB" id="I1BWM8"/>
<keyword evidence="5" id="KW-0539">Nucleus</keyword>
<feature type="transmembrane region" description="Helical" evidence="8">
    <location>
        <begin position="199"/>
        <end position="222"/>
    </location>
</feature>
<comment type="subcellular location">
    <subcellularLocation>
        <location evidence="1">Nucleus</location>
    </subcellularLocation>
</comment>
<evidence type="ECO:0000256" key="5">
    <source>
        <dbReference type="ARBA" id="ARBA00023242"/>
    </source>
</evidence>
<feature type="coiled-coil region" evidence="6">
    <location>
        <begin position="437"/>
        <end position="471"/>
    </location>
</feature>
<proteinExistence type="predicted"/>
<dbReference type="eggNOG" id="ENOG502S1FZ">
    <property type="taxonomic scope" value="Eukaryota"/>
</dbReference>